<sequence length="231" mass="28077">MISDCYRDFNQYFSNKSQQSDKSSPICIILLQILIKGKAKTLISFKNVQHELINQQIIIVSLIIKIVEFFCKKIRINLSYFNKIFYQNIFQVKNFLRLELSSRSYFFWEFYIQKFQRFLYQINKQQAIIDMIINNLEAKYIQIRNGRLSDISINNKAVNFTQNDQIRKRKLLIKAMTPNYLYKEDMKYNYSECILYSIYTCKLQINLEYIQNKIIVFFIHYFQLNYEEIFS</sequence>
<dbReference type="EMBL" id="GG662615">
    <property type="protein sequence ID" value="EWS73233.1"/>
    <property type="molecule type" value="Genomic_DNA"/>
</dbReference>
<dbReference type="AlphaFoldDB" id="W7XA06"/>
<dbReference type="KEGG" id="tet:TTHERM_001359501"/>
<evidence type="ECO:0000313" key="1">
    <source>
        <dbReference type="EMBL" id="EWS73233.1"/>
    </source>
</evidence>
<proteinExistence type="predicted"/>
<dbReference type="InParanoid" id="W7XA06"/>
<dbReference type="Proteomes" id="UP000009168">
    <property type="component" value="Unassembled WGS sequence"/>
</dbReference>
<gene>
    <name evidence="1" type="ORF">TTHERM_001359501</name>
</gene>
<name>W7XA06_TETTS</name>
<dbReference type="GeneID" id="24442219"/>
<organism evidence="1 2">
    <name type="scientific">Tetrahymena thermophila (strain SB210)</name>
    <dbReference type="NCBI Taxonomy" id="312017"/>
    <lineage>
        <taxon>Eukaryota</taxon>
        <taxon>Sar</taxon>
        <taxon>Alveolata</taxon>
        <taxon>Ciliophora</taxon>
        <taxon>Intramacronucleata</taxon>
        <taxon>Oligohymenophorea</taxon>
        <taxon>Hymenostomatida</taxon>
        <taxon>Tetrahymenina</taxon>
        <taxon>Tetrahymenidae</taxon>
        <taxon>Tetrahymena</taxon>
    </lineage>
</organism>
<reference evidence="2" key="1">
    <citation type="journal article" date="2006" name="PLoS Biol.">
        <title>Macronuclear genome sequence of the ciliate Tetrahymena thermophila, a model eukaryote.</title>
        <authorList>
            <person name="Eisen J.A."/>
            <person name="Coyne R.S."/>
            <person name="Wu M."/>
            <person name="Wu D."/>
            <person name="Thiagarajan M."/>
            <person name="Wortman J.R."/>
            <person name="Badger J.H."/>
            <person name="Ren Q."/>
            <person name="Amedeo P."/>
            <person name="Jones K.M."/>
            <person name="Tallon L.J."/>
            <person name="Delcher A.L."/>
            <person name="Salzberg S.L."/>
            <person name="Silva J.C."/>
            <person name="Haas B.J."/>
            <person name="Majoros W.H."/>
            <person name="Farzad M."/>
            <person name="Carlton J.M."/>
            <person name="Smith R.K. Jr."/>
            <person name="Garg J."/>
            <person name="Pearlman R.E."/>
            <person name="Karrer K.M."/>
            <person name="Sun L."/>
            <person name="Manning G."/>
            <person name="Elde N.C."/>
            <person name="Turkewitz A.P."/>
            <person name="Asai D.J."/>
            <person name="Wilkes D.E."/>
            <person name="Wang Y."/>
            <person name="Cai H."/>
            <person name="Collins K."/>
            <person name="Stewart B.A."/>
            <person name="Lee S.R."/>
            <person name="Wilamowska K."/>
            <person name="Weinberg Z."/>
            <person name="Ruzzo W.L."/>
            <person name="Wloga D."/>
            <person name="Gaertig J."/>
            <person name="Frankel J."/>
            <person name="Tsao C.-C."/>
            <person name="Gorovsky M.A."/>
            <person name="Keeling P.J."/>
            <person name="Waller R.F."/>
            <person name="Patron N.J."/>
            <person name="Cherry J.M."/>
            <person name="Stover N.A."/>
            <person name="Krieger C.J."/>
            <person name="del Toro C."/>
            <person name="Ryder H.F."/>
            <person name="Williamson S.C."/>
            <person name="Barbeau R.A."/>
            <person name="Hamilton E.P."/>
            <person name="Orias E."/>
        </authorList>
    </citation>
    <scope>NUCLEOTIDE SEQUENCE [LARGE SCALE GENOMIC DNA]</scope>
    <source>
        <strain evidence="2">SB210</strain>
    </source>
</reference>
<protein>
    <submittedName>
        <fullName evidence="1">Uncharacterized protein</fullName>
    </submittedName>
</protein>
<accession>W7XA06</accession>
<dbReference type="RefSeq" id="XP_012654234.1">
    <property type="nucleotide sequence ID" value="XM_012798780.1"/>
</dbReference>
<keyword evidence="2" id="KW-1185">Reference proteome</keyword>
<evidence type="ECO:0000313" key="2">
    <source>
        <dbReference type="Proteomes" id="UP000009168"/>
    </source>
</evidence>